<protein>
    <recommendedName>
        <fullName evidence="3">Tetratricopeptide repeat-containing protein</fullName>
    </recommendedName>
</protein>
<keyword evidence="2" id="KW-1185">Reference proteome</keyword>
<gene>
    <name evidence="1" type="ORF">J3U87_18660</name>
</gene>
<sequence>MNTKTAMMAVIVIQALAIAYLIGLQQGKHTAPGTTAGNPSDPESKVMTTLSPQEADRHYKEGMRLLDERGAVEAETFFQQHFDRTGHLKMLYGKAWIKFIRSEPKAARELAEYILSHHPEERLSAHCAYLLGYIHINEQRPAEAKRYFSRAQTIYDQLGIGHNAFKARLGLAGVLLMNRQYVEADQLLNVAMDSAKNAGITHFGHFFHLKARASFGLGNLKAAIDFSERELAEYQRIRDQVNIGVALGDVGFFYGLTGRIRESEQATAEAERIFEKQRAKDKIIQTRINKIIIGKCRQEGVAELIEEVRSYIARSNDPYAQEMLEYVQTWDCSG</sequence>
<dbReference type="Proteomes" id="UP000663929">
    <property type="component" value="Chromosome"/>
</dbReference>
<evidence type="ECO:0008006" key="3">
    <source>
        <dbReference type="Google" id="ProtNLM"/>
    </source>
</evidence>
<evidence type="ECO:0000313" key="1">
    <source>
        <dbReference type="EMBL" id="QTD47618.1"/>
    </source>
</evidence>
<dbReference type="InterPro" id="IPR011990">
    <property type="entry name" value="TPR-like_helical_dom_sf"/>
</dbReference>
<dbReference type="Gene3D" id="1.25.40.10">
    <property type="entry name" value="Tetratricopeptide repeat domain"/>
    <property type="match status" value="1"/>
</dbReference>
<dbReference type="SUPFAM" id="SSF48452">
    <property type="entry name" value="TPR-like"/>
    <property type="match status" value="1"/>
</dbReference>
<dbReference type="EMBL" id="CP071793">
    <property type="protein sequence ID" value="QTD47618.1"/>
    <property type="molecule type" value="Genomic_DNA"/>
</dbReference>
<reference evidence="1" key="1">
    <citation type="submission" date="2021-03" db="EMBL/GenBank/DDBJ databases">
        <title>Acanthopleuribacteraceae sp. M133.</title>
        <authorList>
            <person name="Wang G."/>
        </authorList>
    </citation>
    <scope>NUCLEOTIDE SEQUENCE</scope>
    <source>
        <strain evidence="1">M133</strain>
    </source>
</reference>
<organism evidence="1 2">
    <name type="scientific">Sulfidibacter corallicola</name>
    <dbReference type="NCBI Taxonomy" id="2818388"/>
    <lineage>
        <taxon>Bacteria</taxon>
        <taxon>Pseudomonadati</taxon>
        <taxon>Acidobacteriota</taxon>
        <taxon>Holophagae</taxon>
        <taxon>Acanthopleuribacterales</taxon>
        <taxon>Acanthopleuribacteraceae</taxon>
        <taxon>Sulfidibacter</taxon>
    </lineage>
</organism>
<dbReference type="KEGG" id="scor:J3U87_18660"/>
<dbReference type="AlphaFoldDB" id="A0A8A4TFY3"/>
<accession>A0A8A4TFY3</accession>
<dbReference type="RefSeq" id="WP_237377286.1">
    <property type="nucleotide sequence ID" value="NZ_CP071793.1"/>
</dbReference>
<name>A0A8A4TFY3_SULCO</name>
<evidence type="ECO:0000313" key="2">
    <source>
        <dbReference type="Proteomes" id="UP000663929"/>
    </source>
</evidence>
<proteinExistence type="predicted"/>